<protein>
    <submittedName>
        <fullName evidence="3">Uncharacterized protein</fullName>
    </submittedName>
</protein>
<evidence type="ECO:0000256" key="2">
    <source>
        <dbReference type="SAM" id="Phobius"/>
    </source>
</evidence>
<sequence length="885" mass="96467">MTGHLGGISKMRTGRYRLLILFIFGILATWGGFVVQDDVYALIGHVAPGSDGINKGSRGFFNLRYHSSGSSTEVNTRVYYSTPGSKPNNVDIGILSRGDKGCKPSKGDHDNVKDIKVNLKIGGEVRGSKRNCTSGFYGTYRVGNDKWVLDRENNRYYVTVEVSLSGKKGGDGWFNTTDRRTWFQFEIEAPSGYLVSMEPAYDINKNPLAWGSSYKDSQGRTRASYILEFAQPPCDTMPKVDTLGIWDPDNFYNRFKLERSLRGADSWSSVSQIKGSSAKGVGAYVDGWYTPQSGDGKSMILTYEFNPKYKYRVTLKTEQGNHVTMKWPFREIYAKDSCWNANPTTEVNVNSASVGDTVKWTHLVEENRNPKKDNASGITVKPIHDGSSSEWSSTGGSLRQTTSGITVEAGKTRTWTELYKVGRSDAGKTLCSSISMTPGSSESASEKRSTKRCVSVTGNLTSSTLDPGVSTDKEVVSPGEDVDVSGKIDLTMVNTDDSIRSDWRLGRFTLSPTSPIPRGGDSPNDQSTFFGRFVDEIDRGDGYNFDKDWSIKLTETMAEGLEYGSKVCWVLSVNPPTTGSIDWRHSDPVCVTIAKKPKVQVWGGSLSVGRSFDGGLNNNATVEGLISSVRGNLFGSWIEYSILAPSKVTGVGSGTSLNGSIAKGSDAKQWNQLTYANIDFKINESYGYYDTQNSSLPDPSGLAEEYDITTSDVAGGTYSVQALRAGTNRVVKSAGDITLSGGSLDKSEWLVIDAPDSNVVLVGDIRYTTGGMVSTGELPQLIIRAKNITINGGVTNIDAWLVAGDTIKTCDKTESLTVSDCSNQLRVNGPVISKSLVLARTGGDSTSPAEIFNLRPDAYLWMYNLASGHADYKVDYVRELPPRYS</sequence>
<dbReference type="EMBL" id="SSDS01000059">
    <property type="protein sequence ID" value="TXG76946.1"/>
    <property type="molecule type" value="Genomic_DNA"/>
</dbReference>
<comment type="caution">
    <text evidence="3">The sequence shown here is derived from an EMBL/GenBank/DDBJ whole genome shotgun (WGS) entry which is preliminary data.</text>
</comment>
<evidence type="ECO:0000256" key="1">
    <source>
        <dbReference type="SAM" id="MobiDB-lite"/>
    </source>
</evidence>
<proteinExistence type="predicted"/>
<dbReference type="Proteomes" id="UP000321026">
    <property type="component" value="Unassembled WGS sequence"/>
</dbReference>
<evidence type="ECO:0000313" key="4">
    <source>
        <dbReference type="Proteomes" id="UP000321026"/>
    </source>
</evidence>
<keyword evidence="2" id="KW-0472">Membrane</keyword>
<feature type="transmembrane region" description="Helical" evidence="2">
    <location>
        <begin position="18"/>
        <end position="35"/>
    </location>
</feature>
<evidence type="ECO:0000313" key="3">
    <source>
        <dbReference type="EMBL" id="TXG76946.1"/>
    </source>
</evidence>
<reference evidence="3 4" key="1">
    <citation type="submission" date="2018-09" db="EMBL/GenBank/DDBJ databases">
        <title>Metagenome Assembled Genomes from an Advanced Water Purification Facility.</title>
        <authorList>
            <person name="Stamps B.W."/>
            <person name="Spear J.R."/>
        </authorList>
    </citation>
    <scope>NUCLEOTIDE SEQUENCE [LARGE SCALE GENOMIC DNA]</scope>
    <source>
        <strain evidence="3">Bin_63_2</strain>
    </source>
</reference>
<accession>A0A5C7J8S8</accession>
<name>A0A5C7J8S8_9BACT</name>
<keyword evidence="2" id="KW-0812">Transmembrane</keyword>
<organism evidence="3 4">
    <name type="scientific">Candidatus Dojkabacteria bacterium</name>
    <dbReference type="NCBI Taxonomy" id="2099670"/>
    <lineage>
        <taxon>Bacteria</taxon>
        <taxon>Candidatus Dojkabacteria</taxon>
    </lineage>
</organism>
<gene>
    <name evidence="3" type="ORF">E6Q11_03725</name>
</gene>
<feature type="region of interest" description="Disordered" evidence="1">
    <location>
        <begin position="369"/>
        <end position="401"/>
    </location>
</feature>
<dbReference type="AlphaFoldDB" id="A0A5C7J8S8"/>
<keyword evidence="2" id="KW-1133">Transmembrane helix</keyword>
<feature type="compositionally biased region" description="Low complexity" evidence="1">
    <location>
        <begin position="386"/>
        <end position="397"/>
    </location>
</feature>